<keyword evidence="1" id="KW-0812">Transmembrane</keyword>
<dbReference type="Proteomes" id="UP000051155">
    <property type="component" value="Unassembled WGS sequence"/>
</dbReference>
<keyword evidence="3" id="KW-1185">Reference proteome</keyword>
<feature type="transmembrane region" description="Helical" evidence="1">
    <location>
        <begin position="224"/>
        <end position="241"/>
    </location>
</feature>
<feature type="transmembrane region" description="Helical" evidence="1">
    <location>
        <begin position="119"/>
        <end position="140"/>
    </location>
</feature>
<sequence length="251" mass="28381">MFGSSVTLYGKGLYHNESISMAAQVIAQEIVTLFIVIPILLFSLFLANKGYLKGKIMLTGILGYLLYMYATYCFVAVYNKFFLLYVLLMSLSFFGFILNMYQLVMLRKEIFFYKTSNKYIGFSSIILGLTILFMWLGKLVPPLIRGTVPSNLEHYTTFPIQALDMGIIVPVAIISGIAVIKEHVLGYLLIPVVTIKGVAMFFAIDAMLLSMFINNVPVSTSELIIFPCLTLLLCFNLYLIMTKLHDYKELL</sequence>
<gene>
    <name evidence="2" type="ORF">FD20_GL000044</name>
</gene>
<keyword evidence="1" id="KW-1133">Transmembrane helix</keyword>
<comment type="caution">
    <text evidence="2">The sequence shown here is derived from an EMBL/GenBank/DDBJ whole genome shotgun (WGS) entry which is preliminary data.</text>
</comment>
<feature type="transmembrane region" description="Helical" evidence="1">
    <location>
        <begin position="187"/>
        <end position="212"/>
    </location>
</feature>
<feature type="transmembrane region" description="Helical" evidence="1">
    <location>
        <begin position="58"/>
        <end position="78"/>
    </location>
</feature>
<dbReference type="RefSeq" id="WP_235807684.1">
    <property type="nucleotide sequence ID" value="NZ_AZEG01000001.1"/>
</dbReference>
<dbReference type="EMBL" id="AZEG01000001">
    <property type="protein sequence ID" value="KRL39006.1"/>
    <property type="molecule type" value="Genomic_DNA"/>
</dbReference>
<keyword evidence="1" id="KW-0472">Membrane</keyword>
<dbReference type="STRING" id="1423812.FD20_GL000044"/>
<feature type="transmembrane region" description="Helical" evidence="1">
    <location>
        <begin position="160"/>
        <end position="180"/>
    </location>
</feature>
<name>A0A0R1Q3R2_9LACO</name>
<evidence type="ECO:0000256" key="1">
    <source>
        <dbReference type="SAM" id="Phobius"/>
    </source>
</evidence>
<protein>
    <submittedName>
        <fullName evidence="2">Uncharacterized protein</fullName>
    </submittedName>
</protein>
<accession>A0A0R1Q3R2</accession>
<reference evidence="2 3" key="1">
    <citation type="journal article" date="2015" name="Genome Announc.">
        <title>Expanding the biotechnology potential of lactobacilli through comparative genomics of 213 strains and associated genera.</title>
        <authorList>
            <person name="Sun Z."/>
            <person name="Harris H.M."/>
            <person name="McCann A."/>
            <person name="Guo C."/>
            <person name="Argimon S."/>
            <person name="Zhang W."/>
            <person name="Yang X."/>
            <person name="Jeffery I.B."/>
            <person name="Cooney J.C."/>
            <person name="Kagawa T.F."/>
            <person name="Liu W."/>
            <person name="Song Y."/>
            <person name="Salvetti E."/>
            <person name="Wrobel A."/>
            <person name="Rasinkangas P."/>
            <person name="Parkhill J."/>
            <person name="Rea M.C."/>
            <person name="O'Sullivan O."/>
            <person name="Ritari J."/>
            <person name="Douillard F.P."/>
            <person name="Paul Ross R."/>
            <person name="Yang R."/>
            <person name="Briner A.E."/>
            <person name="Felis G.E."/>
            <person name="de Vos W.M."/>
            <person name="Barrangou R."/>
            <person name="Klaenhammer T.R."/>
            <person name="Caufield P.W."/>
            <person name="Cui Y."/>
            <person name="Zhang H."/>
            <person name="O'Toole P.W."/>
        </authorList>
    </citation>
    <scope>NUCLEOTIDE SEQUENCE [LARGE SCALE GENOMIC DNA]</scope>
    <source>
        <strain evidence="2 3">DSM 19971</strain>
    </source>
</reference>
<organism evidence="2 3">
    <name type="scientific">Liquorilactobacillus uvarum DSM 19971</name>
    <dbReference type="NCBI Taxonomy" id="1423812"/>
    <lineage>
        <taxon>Bacteria</taxon>
        <taxon>Bacillati</taxon>
        <taxon>Bacillota</taxon>
        <taxon>Bacilli</taxon>
        <taxon>Lactobacillales</taxon>
        <taxon>Lactobacillaceae</taxon>
        <taxon>Liquorilactobacillus</taxon>
    </lineage>
</organism>
<feature type="transmembrane region" description="Helical" evidence="1">
    <location>
        <begin position="25"/>
        <end position="46"/>
    </location>
</feature>
<proteinExistence type="predicted"/>
<dbReference type="AlphaFoldDB" id="A0A0R1Q3R2"/>
<evidence type="ECO:0000313" key="2">
    <source>
        <dbReference type="EMBL" id="KRL39006.1"/>
    </source>
</evidence>
<evidence type="ECO:0000313" key="3">
    <source>
        <dbReference type="Proteomes" id="UP000051155"/>
    </source>
</evidence>
<dbReference type="PATRIC" id="fig|1423812.3.peg.46"/>
<feature type="transmembrane region" description="Helical" evidence="1">
    <location>
        <begin position="84"/>
        <end position="107"/>
    </location>
</feature>